<name>A0AAX4NWJ5_9CHLO</name>
<dbReference type="PANTHER" id="PTHR46586:SF3">
    <property type="entry name" value="ANKYRIN REPEAT-CONTAINING PROTEIN"/>
    <property type="match status" value="1"/>
</dbReference>
<dbReference type="CDD" id="cd09917">
    <property type="entry name" value="F-box_SF"/>
    <property type="match status" value="1"/>
</dbReference>
<dbReference type="SUPFAM" id="SSF81383">
    <property type="entry name" value="F-box domain"/>
    <property type="match status" value="1"/>
</dbReference>
<dbReference type="InterPro" id="IPR001810">
    <property type="entry name" value="F-box_dom"/>
</dbReference>
<protein>
    <submittedName>
        <fullName evidence="3">Ankyrin repeat protein</fullName>
    </submittedName>
</protein>
<dbReference type="PANTHER" id="PTHR46586">
    <property type="entry name" value="ANKYRIN REPEAT-CONTAINING PROTEIN"/>
    <property type="match status" value="1"/>
</dbReference>
<dbReference type="AlphaFoldDB" id="A0AAX4NWJ5"/>
<evidence type="ECO:0000313" key="3">
    <source>
        <dbReference type="EMBL" id="WZN58522.1"/>
    </source>
</evidence>
<feature type="domain" description="F-box" evidence="2">
    <location>
        <begin position="80"/>
        <end position="110"/>
    </location>
</feature>
<reference evidence="3 4" key="1">
    <citation type="submission" date="2024-03" db="EMBL/GenBank/DDBJ databases">
        <title>Complete genome sequence of the green alga Chloropicon roscoffensis RCC1871.</title>
        <authorList>
            <person name="Lemieux C."/>
            <person name="Pombert J.-F."/>
            <person name="Otis C."/>
            <person name="Turmel M."/>
        </authorList>
    </citation>
    <scope>NUCLEOTIDE SEQUENCE [LARGE SCALE GENOMIC DNA]</scope>
    <source>
        <strain evidence="3 4">RCC1871</strain>
    </source>
</reference>
<evidence type="ECO:0000313" key="4">
    <source>
        <dbReference type="Proteomes" id="UP001472866"/>
    </source>
</evidence>
<dbReference type="InterPro" id="IPR036047">
    <property type="entry name" value="F-box-like_dom_sf"/>
</dbReference>
<dbReference type="InterPro" id="IPR036770">
    <property type="entry name" value="Ankyrin_rpt-contain_sf"/>
</dbReference>
<evidence type="ECO:0000259" key="2">
    <source>
        <dbReference type="Pfam" id="PF00646"/>
    </source>
</evidence>
<gene>
    <name evidence="3" type="ORF">HKI87_01g00440</name>
</gene>
<sequence>MVRQKKRRREGTDTEPGSIKALRQEVEELRNEVERLREENEELREERAKPREGNEGNEEMKLAKLEAGCQTPQEEKKEVKLPTEVWAIIAKKLDKNDVCSFALVSKQLREAQVLAGRKLVTRAVRKYEDGGFGVHYFTEDWCAYWSRKFSVHQTDPKVVKQVLYVAARHGYLQVFEKYWSQGPQEKLSELWDEETCIWAACGGHLEVMKWLRAKGCPWDEQTSNAAAGGGHLELAKWLRAKGCPWDQSVSREAACGGHLEVLQWVRGQDPPWPWNEHVCFDAAQKGHLDILRWARSQGCPWDEDVPCAAAEGGRLEVLQWMRAQDPPCPWDSRVCAWAACNGHLEVLRWARSQGCPWDTQAPCAAAEEGHLKVLKWLIKEGCPYDKRECRRYAVKGGECAREVLEWLDE</sequence>
<evidence type="ECO:0000256" key="1">
    <source>
        <dbReference type="SAM" id="MobiDB-lite"/>
    </source>
</evidence>
<organism evidence="3 4">
    <name type="scientific">Chloropicon roscoffensis</name>
    <dbReference type="NCBI Taxonomy" id="1461544"/>
    <lineage>
        <taxon>Eukaryota</taxon>
        <taxon>Viridiplantae</taxon>
        <taxon>Chlorophyta</taxon>
        <taxon>Chloropicophyceae</taxon>
        <taxon>Chloropicales</taxon>
        <taxon>Chloropicaceae</taxon>
        <taxon>Chloropicon</taxon>
    </lineage>
</organism>
<dbReference type="Gene3D" id="1.25.40.20">
    <property type="entry name" value="Ankyrin repeat-containing domain"/>
    <property type="match status" value="1"/>
</dbReference>
<accession>A0AAX4NWJ5</accession>
<feature type="region of interest" description="Disordered" evidence="1">
    <location>
        <begin position="34"/>
        <end position="58"/>
    </location>
</feature>
<dbReference type="InterPro" id="IPR052050">
    <property type="entry name" value="SecEffector_AnkRepeat"/>
</dbReference>
<dbReference type="SUPFAM" id="SSF48403">
    <property type="entry name" value="Ankyrin repeat"/>
    <property type="match status" value="1"/>
</dbReference>
<feature type="region of interest" description="Disordered" evidence="1">
    <location>
        <begin position="1"/>
        <end position="22"/>
    </location>
</feature>
<proteinExistence type="predicted"/>
<dbReference type="Proteomes" id="UP001472866">
    <property type="component" value="Chromosome 01"/>
</dbReference>
<dbReference type="EMBL" id="CP151501">
    <property type="protein sequence ID" value="WZN58522.1"/>
    <property type="molecule type" value="Genomic_DNA"/>
</dbReference>
<dbReference type="Pfam" id="PF00646">
    <property type="entry name" value="F-box"/>
    <property type="match status" value="1"/>
</dbReference>
<keyword evidence="4" id="KW-1185">Reference proteome</keyword>